<dbReference type="OrthoDB" id="1708042at2"/>
<organism evidence="1 2">
    <name type="scientific">Paenibacillus athensensis</name>
    <dbReference type="NCBI Taxonomy" id="1967502"/>
    <lineage>
        <taxon>Bacteria</taxon>
        <taxon>Bacillati</taxon>
        <taxon>Bacillota</taxon>
        <taxon>Bacilli</taxon>
        <taxon>Bacillales</taxon>
        <taxon>Paenibacillaceae</taxon>
        <taxon>Paenibacillus</taxon>
    </lineage>
</organism>
<protein>
    <submittedName>
        <fullName evidence="1">Uncharacterized protein</fullName>
    </submittedName>
</protein>
<keyword evidence="2" id="KW-1185">Reference proteome</keyword>
<dbReference type="EMBL" id="MYFO01000006">
    <property type="protein sequence ID" value="TFE89843.1"/>
    <property type="molecule type" value="Genomic_DNA"/>
</dbReference>
<name>A0A4Y8Q6A9_9BACL</name>
<gene>
    <name evidence="1" type="ORF">B5M42_07060</name>
</gene>
<dbReference type="AlphaFoldDB" id="A0A4Y8Q6A9"/>
<comment type="caution">
    <text evidence="1">The sequence shown here is derived from an EMBL/GenBank/DDBJ whole genome shotgun (WGS) entry which is preliminary data.</text>
</comment>
<proteinExistence type="predicted"/>
<sequence length="80" mass="8247">MAKVAVEQTLGDVKEALQSSGFEVVSIEQAENVACCVISGQDKNVLGVADAVSKGAVINADGLTATQVVEQVERSVKQSV</sequence>
<evidence type="ECO:0000313" key="2">
    <source>
        <dbReference type="Proteomes" id="UP000298246"/>
    </source>
</evidence>
<dbReference type="RefSeq" id="WP_134751154.1">
    <property type="nucleotide sequence ID" value="NZ_MYFO02000006.1"/>
</dbReference>
<dbReference type="Pfam" id="PF03698">
    <property type="entry name" value="UPF0180"/>
    <property type="match status" value="1"/>
</dbReference>
<reference evidence="1 2" key="1">
    <citation type="submission" date="2017-03" db="EMBL/GenBank/DDBJ databases">
        <title>Isolation of Levoglucosan Utilizing Bacteria.</title>
        <authorList>
            <person name="Arya A.S."/>
        </authorList>
    </citation>
    <scope>NUCLEOTIDE SEQUENCE [LARGE SCALE GENOMIC DNA]</scope>
    <source>
        <strain evidence="1 2">MEC069</strain>
    </source>
</reference>
<dbReference type="InterPro" id="IPR005370">
    <property type="entry name" value="UPF0180"/>
</dbReference>
<accession>A0A4Y8Q6A9</accession>
<dbReference type="Proteomes" id="UP000298246">
    <property type="component" value="Unassembled WGS sequence"/>
</dbReference>
<evidence type="ECO:0000313" key="1">
    <source>
        <dbReference type="EMBL" id="TFE89843.1"/>
    </source>
</evidence>